<name>A0A150L8J0_9BACI</name>
<accession>A0A150L8J0</accession>
<dbReference type="STRING" id="301148.B4135_4007"/>
<proteinExistence type="predicted"/>
<protein>
    <submittedName>
        <fullName evidence="1">Uncharacterized protein</fullName>
    </submittedName>
</protein>
<dbReference type="Proteomes" id="UP000075683">
    <property type="component" value="Unassembled WGS sequence"/>
</dbReference>
<evidence type="ECO:0000313" key="2">
    <source>
        <dbReference type="Proteomes" id="UP000075683"/>
    </source>
</evidence>
<comment type="caution">
    <text evidence="1">The sequence shown here is derived from an EMBL/GenBank/DDBJ whole genome shotgun (WGS) entry which is preliminary data.</text>
</comment>
<reference evidence="1 2" key="1">
    <citation type="submission" date="2016-01" db="EMBL/GenBank/DDBJ databases">
        <title>Draft Genome Sequences of Seven Thermophilic Sporeformers Isolated from Foods.</title>
        <authorList>
            <person name="Berendsen E.M."/>
            <person name="Wells-Bennik M.H."/>
            <person name="Krawcyk A.O."/>
            <person name="De Jong A."/>
            <person name="Holsappel S."/>
            <person name="Eijlander R.T."/>
            <person name="Kuipers O.P."/>
        </authorList>
    </citation>
    <scope>NUCLEOTIDE SEQUENCE [LARGE SCALE GENOMIC DNA]</scope>
    <source>
        <strain evidence="1 2">B4135</strain>
    </source>
</reference>
<gene>
    <name evidence="1" type="ORF">B4135_4007</name>
</gene>
<dbReference type="AlphaFoldDB" id="A0A150L8J0"/>
<organism evidence="1 2">
    <name type="scientific">Caldibacillus debilis</name>
    <dbReference type="NCBI Taxonomy" id="301148"/>
    <lineage>
        <taxon>Bacteria</taxon>
        <taxon>Bacillati</taxon>
        <taxon>Bacillota</taxon>
        <taxon>Bacilli</taxon>
        <taxon>Bacillales</taxon>
        <taxon>Bacillaceae</taxon>
        <taxon>Caldibacillus</taxon>
    </lineage>
</organism>
<sequence>MKWLDNRSFALPHEEFKYITIYCRSIAISIFPFLPDPPARGDPPALFPGRG</sequence>
<dbReference type="EMBL" id="LQYT01000140">
    <property type="protein sequence ID" value="KYD08296.1"/>
    <property type="molecule type" value="Genomic_DNA"/>
</dbReference>
<evidence type="ECO:0000313" key="1">
    <source>
        <dbReference type="EMBL" id="KYD08296.1"/>
    </source>
</evidence>